<reference evidence="3" key="1">
    <citation type="submission" date="2017-06" db="EMBL/GenBank/DDBJ databases">
        <title>Capnocytophaga spp. assemblies.</title>
        <authorList>
            <person name="Gulvik C.A."/>
        </authorList>
    </citation>
    <scope>NUCLEOTIDE SEQUENCE [LARGE SCALE GENOMIC DNA]</scope>
    <source>
        <strain evidence="3">H2177</strain>
    </source>
</reference>
<dbReference type="AlphaFoldDB" id="A0A250FTD4"/>
<keyword evidence="1" id="KW-0472">Membrane</keyword>
<accession>A0A250FTD4</accession>
<dbReference type="KEGG" id="csto:CGC58_00915"/>
<keyword evidence="1" id="KW-1133">Transmembrane helix</keyword>
<feature type="transmembrane region" description="Helical" evidence="1">
    <location>
        <begin position="166"/>
        <end position="186"/>
    </location>
</feature>
<dbReference type="RefSeq" id="WP_095894697.1">
    <property type="nucleotide sequence ID" value="NZ_CP022387.1"/>
</dbReference>
<feature type="transmembrane region" description="Helical" evidence="1">
    <location>
        <begin position="29"/>
        <end position="52"/>
    </location>
</feature>
<organism evidence="2 3">
    <name type="scientific">Capnocytophaga stomatis</name>
    <dbReference type="NCBI Taxonomy" id="1848904"/>
    <lineage>
        <taxon>Bacteria</taxon>
        <taxon>Pseudomonadati</taxon>
        <taxon>Bacteroidota</taxon>
        <taxon>Flavobacteriia</taxon>
        <taxon>Flavobacteriales</taxon>
        <taxon>Flavobacteriaceae</taxon>
        <taxon>Capnocytophaga</taxon>
    </lineage>
</organism>
<evidence type="ECO:0000313" key="3">
    <source>
        <dbReference type="Proteomes" id="UP000217348"/>
    </source>
</evidence>
<dbReference type="EMBL" id="CP022387">
    <property type="protein sequence ID" value="ATA88419.1"/>
    <property type="molecule type" value="Genomic_DNA"/>
</dbReference>
<sequence length="212" mass="25673">MKADKKIELYQHYKKLENKFINRSIWATLLRGISIFIWFLMFLLGFAIIPYLNRLGWYNIKTFDKEICRLDSIESDNRRVSWTTNYFTRMQDISLPIEKRKQKIVYMDGKFNFSEYLGIEESAFISAEIGDKIYDSIPLWVNKNSGIAYPIQKHSPDKIDFTTEKILFAIFLLSFPFFYFFIIVLWKKWEKRKIKLQREIIKAKHQWQNYAE</sequence>
<keyword evidence="1" id="KW-0812">Transmembrane</keyword>
<evidence type="ECO:0000313" key="2">
    <source>
        <dbReference type="EMBL" id="ATA88419.1"/>
    </source>
</evidence>
<proteinExistence type="predicted"/>
<protein>
    <submittedName>
        <fullName evidence="2">Uncharacterized protein</fullName>
    </submittedName>
</protein>
<name>A0A250FTD4_9FLAO</name>
<evidence type="ECO:0000256" key="1">
    <source>
        <dbReference type="SAM" id="Phobius"/>
    </source>
</evidence>
<dbReference type="Proteomes" id="UP000217348">
    <property type="component" value="Chromosome"/>
</dbReference>
<gene>
    <name evidence="2" type="ORF">CGC58_00915</name>
</gene>